<keyword evidence="1" id="KW-0238">DNA-binding</keyword>
<dbReference type="Pfam" id="PF06224">
    <property type="entry name" value="AlkZ-like"/>
    <property type="match status" value="1"/>
</dbReference>
<name>A0ABP6WY79_9ACTN</name>
<dbReference type="RefSeq" id="WP_345563934.1">
    <property type="nucleotide sequence ID" value="NZ_BAABDQ010000008.1"/>
</dbReference>
<organism evidence="1 2">
    <name type="scientific">Nonomuraea rosea</name>
    <dbReference type="NCBI Taxonomy" id="638574"/>
    <lineage>
        <taxon>Bacteria</taxon>
        <taxon>Bacillati</taxon>
        <taxon>Actinomycetota</taxon>
        <taxon>Actinomycetes</taxon>
        <taxon>Streptosporangiales</taxon>
        <taxon>Streptosporangiaceae</taxon>
        <taxon>Nonomuraea</taxon>
    </lineage>
</organism>
<proteinExistence type="predicted"/>
<accession>A0ABP6WY79</accession>
<dbReference type="PANTHER" id="PTHR38479">
    <property type="entry name" value="LMO0824 PROTEIN"/>
    <property type="match status" value="1"/>
</dbReference>
<sequence length="375" mass="39790">MIELSWPQVSARRLERAGLGAGRAAEGPEGVVAAMCGAHAQVMSAAEASIGLRLDGVTRAHVREALWGGRSLVKTHGPRGTVHLLPARDLPMWVSAMSSVPAAYNTTPPSRRMTPEQTDQVVAAIREVLATAEMTIDELSEAVVAATGPWAGELVMPAFQGWWPRWRQAMSVAAHRGAFVFGPVRGRKVTYTAAPEAPPVTDGLGALVTSYLTAYGPATPDQFAQWAGGPVKWAAAAFGSAALEEVLFEGKRAWVVAGDTAVPEEPPRGVRLLPYFDAYVVAGRPRELLYPGPAAARALAGGQAGNFPVLLVDGIVSGVWHQRRSGSKIDVTVEPLRDLTAAQLRELDEQVERVGEVMEGRPRLTIGPVTVGAHA</sequence>
<dbReference type="GO" id="GO:0003677">
    <property type="term" value="F:DNA binding"/>
    <property type="evidence" value="ECO:0007669"/>
    <property type="project" value="UniProtKB-KW"/>
</dbReference>
<reference evidence="2" key="1">
    <citation type="journal article" date="2019" name="Int. J. Syst. Evol. Microbiol.">
        <title>The Global Catalogue of Microorganisms (GCM) 10K type strain sequencing project: providing services to taxonomists for standard genome sequencing and annotation.</title>
        <authorList>
            <consortium name="The Broad Institute Genomics Platform"/>
            <consortium name="The Broad Institute Genome Sequencing Center for Infectious Disease"/>
            <person name="Wu L."/>
            <person name="Ma J."/>
        </authorList>
    </citation>
    <scope>NUCLEOTIDE SEQUENCE [LARGE SCALE GENOMIC DNA]</scope>
    <source>
        <strain evidence="2">JCM 17326</strain>
    </source>
</reference>
<evidence type="ECO:0000313" key="1">
    <source>
        <dbReference type="EMBL" id="GAA3556597.1"/>
    </source>
</evidence>
<dbReference type="Proteomes" id="UP001500630">
    <property type="component" value="Unassembled WGS sequence"/>
</dbReference>
<comment type="caution">
    <text evidence="1">The sequence shown here is derived from an EMBL/GenBank/DDBJ whole genome shotgun (WGS) entry which is preliminary data.</text>
</comment>
<gene>
    <name evidence="1" type="ORF">GCM10022419_041360</name>
</gene>
<dbReference type="EMBL" id="BAABDQ010000008">
    <property type="protein sequence ID" value="GAA3556597.1"/>
    <property type="molecule type" value="Genomic_DNA"/>
</dbReference>
<keyword evidence="2" id="KW-1185">Reference proteome</keyword>
<dbReference type="InterPro" id="IPR009351">
    <property type="entry name" value="AlkZ-like"/>
</dbReference>
<dbReference type="PANTHER" id="PTHR38479:SF2">
    <property type="entry name" value="WINGED HELIX DNA-BINDING DOMAIN-CONTAINING PROTEIN"/>
    <property type="match status" value="1"/>
</dbReference>
<evidence type="ECO:0000313" key="2">
    <source>
        <dbReference type="Proteomes" id="UP001500630"/>
    </source>
</evidence>
<protein>
    <submittedName>
        <fullName evidence="1">Winged helix DNA-binding domain-containing protein</fullName>
    </submittedName>
</protein>